<name>A0ABP0IMS3_9DINO</name>
<dbReference type="Proteomes" id="UP001642484">
    <property type="component" value="Unassembled WGS sequence"/>
</dbReference>
<gene>
    <name evidence="1" type="ORF">CCMP2556_LOCUS7460</name>
</gene>
<sequence>MRYHEDLPLPEITPEKGIMMGAVNVIKLFAQNMIYGFGSGVWGDRVVFQTPAVLAVKKACGILKVIGDLKNPIGDSIYVGHDDDLDALAMFFDVSWEAPPWGTSSPTPPGSALTFRVTYPTVEVEFIYPTFDGSAFPQLNVVRTTPPTVDLGVVEARAVKLVQLYAGEAFHEACEALRQQPALQQVLLGKRSMQSWEEALNEWDAQQSQILRGWAPTACEAHAFRLPGELLHGVSEHFSLLAKLGHLWTQRRWVYSFQSTWRMALKLLEFLQVLALERFVWGWMS</sequence>
<evidence type="ECO:0000313" key="1">
    <source>
        <dbReference type="EMBL" id="CAK9003889.1"/>
    </source>
</evidence>
<accession>A0ABP0IMS3</accession>
<organism evidence="1 2">
    <name type="scientific">Durusdinium trenchii</name>
    <dbReference type="NCBI Taxonomy" id="1381693"/>
    <lineage>
        <taxon>Eukaryota</taxon>
        <taxon>Sar</taxon>
        <taxon>Alveolata</taxon>
        <taxon>Dinophyceae</taxon>
        <taxon>Suessiales</taxon>
        <taxon>Symbiodiniaceae</taxon>
        <taxon>Durusdinium</taxon>
    </lineage>
</organism>
<dbReference type="InterPro" id="IPR029033">
    <property type="entry name" value="His_PPase_superfam"/>
</dbReference>
<dbReference type="EMBL" id="CAXAMN010003324">
    <property type="protein sequence ID" value="CAK9003889.1"/>
    <property type="molecule type" value="Genomic_DNA"/>
</dbReference>
<dbReference type="Gene3D" id="3.40.50.1240">
    <property type="entry name" value="Phosphoglycerate mutase-like"/>
    <property type="match status" value="1"/>
</dbReference>
<protein>
    <submittedName>
        <fullName evidence="1">Uncharacterized protein</fullName>
    </submittedName>
</protein>
<reference evidence="1 2" key="1">
    <citation type="submission" date="2024-02" db="EMBL/GenBank/DDBJ databases">
        <authorList>
            <person name="Chen Y."/>
            <person name="Shah S."/>
            <person name="Dougan E. K."/>
            <person name="Thang M."/>
            <person name="Chan C."/>
        </authorList>
    </citation>
    <scope>NUCLEOTIDE SEQUENCE [LARGE SCALE GENOMIC DNA]</scope>
</reference>
<comment type="caution">
    <text evidence="1">The sequence shown here is derived from an EMBL/GenBank/DDBJ whole genome shotgun (WGS) entry which is preliminary data.</text>
</comment>
<proteinExistence type="predicted"/>
<evidence type="ECO:0000313" key="2">
    <source>
        <dbReference type="Proteomes" id="UP001642484"/>
    </source>
</evidence>
<keyword evidence="2" id="KW-1185">Reference proteome</keyword>